<reference evidence="13" key="1">
    <citation type="submission" date="2021-12" db="EMBL/GenBank/DDBJ databases">
        <authorList>
            <person name="King R."/>
        </authorList>
    </citation>
    <scope>NUCLEOTIDE SEQUENCE</scope>
</reference>
<feature type="signal peptide" evidence="10">
    <location>
        <begin position="1"/>
        <end position="18"/>
    </location>
</feature>
<feature type="domain" description="Ig-like" evidence="11">
    <location>
        <begin position="427"/>
        <end position="511"/>
    </location>
</feature>
<keyword evidence="2 9" id="KW-0812">Transmembrane</keyword>
<dbReference type="InterPro" id="IPR036116">
    <property type="entry name" value="FN3_sf"/>
</dbReference>
<dbReference type="InterPro" id="IPR007110">
    <property type="entry name" value="Ig-like_dom"/>
</dbReference>
<keyword evidence="14" id="KW-1185">Reference proteome</keyword>
<dbReference type="SMART" id="SM00409">
    <property type="entry name" value="IG"/>
    <property type="match status" value="6"/>
</dbReference>
<evidence type="ECO:0000256" key="7">
    <source>
        <dbReference type="ARBA" id="ARBA00023157"/>
    </source>
</evidence>
<dbReference type="Pfam" id="PF07679">
    <property type="entry name" value="I-set"/>
    <property type="match status" value="4"/>
</dbReference>
<sequence length="1246" mass="138733">MGTVNILLFVAIVSQATALLTSPPKIVKQPTQEELLFQVAQPGEVDKPFIIECEAEGEPAPKYRWIKNGKPFEYTSYDNRISQQPGRGTLVVSQPRDEDLGQYQCFAENEWGTATSNSVFVRKAELNSFKETDGPQLTITAEEGKPFKLTCEPPDGHPSPKVYWMLQGEQGQLKTINNSRMTLDPEGNLWFSNVTRYDASEDYAYTCAAKSIFRNEYKLGNKVYLQVKPAGTAPGLNQHEPVRQYTTRRVEKGLKGKRVELYCIYGGTPLPHVVWKKNGQAIPSSQGIAQDNYGKTLVIKYPNYEDEGTYTCEITNGAGTEQTYSIQLSIEASPFFIVEPEFQNLAEGETATIKCVAGGTPNPQISWVYNGRPIEHAPYNPRRQVTGNTITIPNLVKTDTGNYGCNATNSIGYVYKDVYINVQSIPPEIKEGPENLTKVDGSEAVMKCRVFGAPKPTVQWRRDDVELTGGKYNITADGDLVIRDVSFTDVGTYRCYANNKFGEKSAFGSLTVKKRTMITDKPETYEVPAGSSATFRCNAHADESLPLEIIWLVDGRRIDFDSQPRYRVTNDYSLLISDTTELDSANYTCIARTPFDEDSADAKLTVQDKPNAPGLNSIRCQGRLAHLSWIPKGDNRAAVLRYSIHYNTSFTPDTWDVANDNVPASQNEWAAPLTPWANYTFRVIAWNKIGPSLPSAHSDVCTTEPDVPYKNPDNVEGRGTEPNNMLISWAKMPQIEHNGPGFYYLVSWRRDIAGQQWDEAQVRDWQQSELLVPNTPTFEPYRIKVVAVNSKGTSNVTPVEVIGWSGEDVPMQAPSNFTLVQVTSGTSALLSWNAVSPESVRGHFKGYKIQTWIDGEENQQKEILVKADATQTLVTQFKPFKKNNARILAYNSRYNGPPSDVVSFVTPEGKPGKVRSIQAYPLGSSAMLVKWDKPLDENGILTGYTISYKKMIGTSEGPLQHRKKAIDPKLDRAKLAGLEPNTQYRIIVRAKTKAGEGDEQYVHQTTKAVVNAVPDVPMFETKTLPGKEGTAHIRVQWLPNIDGHAGTHFVAWYRLQGDAQWLRTPDVTDEDHVTITGLQPARLYDIKLTAHDGDYFSTSEMQQVDTSIDGPVIMRDDKMATAGWFIGVMVALAFLVLVLVLVCVVRRNRGGKYDVHDREMACGRHQHRDAGFHEYTHPLDNKSRHSMSSGTKPGPESDTDSMAEYGEGETAGMNEDGSFIGQYGRKRRPPPSSHQDSASQAFATLV</sequence>
<dbReference type="InterPro" id="IPR013098">
    <property type="entry name" value="Ig_I-set"/>
</dbReference>
<dbReference type="Pfam" id="PF13927">
    <property type="entry name" value="Ig_3"/>
    <property type="match status" value="1"/>
</dbReference>
<dbReference type="Pfam" id="PF00041">
    <property type="entry name" value="fn3"/>
    <property type="match status" value="3"/>
</dbReference>
<keyword evidence="10" id="KW-0732">Signal</keyword>
<feature type="domain" description="Ig-like" evidence="11">
    <location>
        <begin position="24"/>
        <end position="127"/>
    </location>
</feature>
<name>A0ABN8BAH8_CHISP</name>
<feature type="domain" description="Ig-like" evidence="11">
    <location>
        <begin position="135"/>
        <end position="209"/>
    </location>
</feature>
<feature type="domain" description="Fibronectin type-III" evidence="12">
    <location>
        <begin position="913"/>
        <end position="1012"/>
    </location>
</feature>
<feature type="compositionally biased region" description="Polar residues" evidence="8">
    <location>
        <begin position="1233"/>
        <end position="1246"/>
    </location>
</feature>
<dbReference type="SMART" id="SM00060">
    <property type="entry name" value="FN3"/>
    <property type="match status" value="5"/>
</dbReference>
<dbReference type="CDD" id="cd00063">
    <property type="entry name" value="FN3"/>
    <property type="match status" value="5"/>
</dbReference>
<feature type="chain" id="PRO_5045433248" description="Neuroglian" evidence="10">
    <location>
        <begin position="19"/>
        <end position="1246"/>
    </location>
</feature>
<evidence type="ECO:0000259" key="12">
    <source>
        <dbReference type="PROSITE" id="PS50853"/>
    </source>
</evidence>
<keyword evidence="7" id="KW-1015">Disulfide bond</keyword>
<dbReference type="SUPFAM" id="SSF48726">
    <property type="entry name" value="Immunoglobulin"/>
    <property type="match status" value="6"/>
</dbReference>
<evidence type="ECO:0000256" key="6">
    <source>
        <dbReference type="ARBA" id="ARBA00023136"/>
    </source>
</evidence>
<evidence type="ECO:0000256" key="5">
    <source>
        <dbReference type="ARBA" id="ARBA00022989"/>
    </source>
</evidence>
<comment type="subcellular location">
    <subcellularLocation>
        <location evidence="1">Membrane</location>
        <topology evidence="1">Single-pass type I membrane protein</topology>
    </subcellularLocation>
</comment>
<feature type="domain" description="Fibronectin type-III" evidence="12">
    <location>
        <begin position="711"/>
        <end position="808"/>
    </location>
</feature>
<dbReference type="PROSITE" id="PS50835">
    <property type="entry name" value="IG_LIKE"/>
    <property type="match status" value="6"/>
</dbReference>
<feature type="domain" description="Ig-like" evidence="11">
    <location>
        <begin position="334"/>
        <end position="421"/>
    </location>
</feature>
<keyword evidence="6 9" id="KW-0472">Membrane</keyword>
<evidence type="ECO:0008006" key="15">
    <source>
        <dbReference type="Google" id="ProtNLM"/>
    </source>
</evidence>
<dbReference type="Gene3D" id="2.60.40.10">
    <property type="entry name" value="Immunoglobulins"/>
    <property type="match status" value="11"/>
</dbReference>
<feature type="domain" description="Fibronectin type-III" evidence="12">
    <location>
        <begin position="1013"/>
        <end position="1109"/>
    </location>
</feature>
<evidence type="ECO:0000259" key="11">
    <source>
        <dbReference type="PROSITE" id="PS50835"/>
    </source>
</evidence>
<evidence type="ECO:0000256" key="8">
    <source>
        <dbReference type="SAM" id="MobiDB-lite"/>
    </source>
</evidence>
<feature type="domain" description="Fibronectin type-III" evidence="12">
    <location>
        <begin position="813"/>
        <end position="909"/>
    </location>
</feature>
<dbReference type="CDD" id="cd00096">
    <property type="entry name" value="Ig"/>
    <property type="match status" value="1"/>
</dbReference>
<evidence type="ECO:0000256" key="4">
    <source>
        <dbReference type="ARBA" id="ARBA00022889"/>
    </source>
</evidence>
<evidence type="ECO:0000256" key="9">
    <source>
        <dbReference type="SAM" id="Phobius"/>
    </source>
</evidence>
<feature type="domain" description="Ig-like" evidence="11">
    <location>
        <begin position="241"/>
        <end position="329"/>
    </location>
</feature>
<evidence type="ECO:0000313" key="13">
    <source>
        <dbReference type="EMBL" id="CAH0405124.1"/>
    </source>
</evidence>
<proteinExistence type="predicted"/>
<dbReference type="InterPro" id="IPR003961">
    <property type="entry name" value="FN3_dom"/>
</dbReference>
<organism evidence="13 14">
    <name type="scientific">Chilo suppressalis</name>
    <name type="common">Asiatic rice borer moth</name>
    <dbReference type="NCBI Taxonomy" id="168631"/>
    <lineage>
        <taxon>Eukaryota</taxon>
        <taxon>Metazoa</taxon>
        <taxon>Ecdysozoa</taxon>
        <taxon>Arthropoda</taxon>
        <taxon>Hexapoda</taxon>
        <taxon>Insecta</taxon>
        <taxon>Pterygota</taxon>
        <taxon>Neoptera</taxon>
        <taxon>Endopterygota</taxon>
        <taxon>Lepidoptera</taxon>
        <taxon>Glossata</taxon>
        <taxon>Ditrysia</taxon>
        <taxon>Pyraloidea</taxon>
        <taxon>Crambidae</taxon>
        <taxon>Crambinae</taxon>
        <taxon>Chilo</taxon>
    </lineage>
</organism>
<dbReference type="SUPFAM" id="SSF49265">
    <property type="entry name" value="Fibronectin type III"/>
    <property type="match status" value="3"/>
</dbReference>
<dbReference type="InterPro" id="IPR036179">
    <property type="entry name" value="Ig-like_dom_sf"/>
</dbReference>
<dbReference type="InterPro" id="IPR003599">
    <property type="entry name" value="Ig_sub"/>
</dbReference>
<feature type="domain" description="Fibronectin type-III" evidence="12">
    <location>
        <begin position="609"/>
        <end position="706"/>
    </location>
</feature>
<feature type="region of interest" description="Disordered" evidence="8">
    <location>
        <begin position="1174"/>
        <end position="1246"/>
    </location>
</feature>
<dbReference type="PROSITE" id="PS50853">
    <property type="entry name" value="FN3"/>
    <property type="match status" value="5"/>
</dbReference>
<dbReference type="InterPro" id="IPR013783">
    <property type="entry name" value="Ig-like_fold"/>
</dbReference>
<evidence type="ECO:0000256" key="3">
    <source>
        <dbReference type="ARBA" id="ARBA00022737"/>
    </source>
</evidence>
<keyword evidence="4" id="KW-0130">Cell adhesion</keyword>
<keyword evidence="5 9" id="KW-1133">Transmembrane helix</keyword>
<keyword evidence="3" id="KW-0677">Repeat</keyword>
<dbReference type="PANTHER" id="PTHR44170:SF6">
    <property type="entry name" value="CONTACTIN"/>
    <property type="match status" value="1"/>
</dbReference>
<dbReference type="InterPro" id="IPR003598">
    <property type="entry name" value="Ig_sub2"/>
</dbReference>
<dbReference type="Pfam" id="PF13882">
    <property type="entry name" value="Bravo_FIGEY"/>
    <property type="match status" value="1"/>
</dbReference>
<dbReference type="Proteomes" id="UP001153292">
    <property type="component" value="Chromosome 4"/>
</dbReference>
<evidence type="ECO:0000256" key="2">
    <source>
        <dbReference type="ARBA" id="ARBA00022692"/>
    </source>
</evidence>
<dbReference type="PANTHER" id="PTHR44170">
    <property type="entry name" value="PROTEIN SIDEKICK"/>
    <property type="match status" value="1"/>
</dbReference>
<evidence type="ECO:0000256" key="10">
    <source>
        <dbReference type="SAM" id="SignalP"/>
    </source>
</evidence>
<gene>
    <name evidence="13" type="ORF">CHILSU_LOCUS8477</name>
</gene>
<feature type="compositionally biased region" description="Basic and acidic residues" evidence="8">
    <location>
        <begin position="1174"/>
        <end position="1183"/>
    </location>
</feature>
<accession>A0ABN8BAH8</accession>
<feature type="domain" description="Ig-like" evidence="11">
    <location>
        <begin position="516"/>
        <end position="605"/>
    </location>
</feature>
<dbReference type="SMART" id="SM00408">
    <property type="entry name" value="IGc2"/>
    <property type="match status" value="6"/>
</dbReference>
<feature type="transmembrane region" description="Helical" evidence="9">
    <location>
        <begin position="1122"/>
        <end position="1145"/>
    </location>
</feature>
<dbReference type="InterPro" id="IPR026966">
    <property type="entry name" value="Neurofascin/L1/NrCAM_C"/>
</dbReference>
<evidence type="ECO:0000256" key="1">
    <source>
        <dbReference type="ARBA" id="ARBA00004479"/>
    </source>
</evidence>
<dbReference type="EMBL" id="OU963897">
    <property type="protein sequence ID" value="CAH0405124.1"/>
    <property type="molecule type" value="Genomic_DNA"/>
</dbReference>
<protein>
    <recommendedName>
        <fullName evidence="15">Neuroglian</fullName>
    </recommendedName>
</protein>
<evidence type="ECO:0000313" key="14">
    <source>
        <dbReference type="Proteomes" id="UP001153292"/>
    </source>
</evidence>